<reference evidence="1" key="1">
    <citation type="submission" date="2014-05" db="EMBL/GenBank/DDBJ databases">
        <authorList>
            <person name="Chronopoulou M."/>
        </authorList>
    </citation>
    <scope>NUCLEOTIDE SEQUENCE</scope>
    <source>
        <tissue evidence="1">Whole organism</tissue>
    </source>
</reference>
<sequence>IEPFAFQTPHFHEVDTPLYFFPFFENGLLNYLHIRRSQQESLKKPIYLQLHFRAQSLLSSSTFFPNIP</sequence>
<protein>
    <submittedName>
        <fullName evidence="1">Uncharacterized protein</fullName>
    </submittedName>
</protein>
<proteinExistence type="predicted"/>
<feature type="non-terminal residue" evidence="1">
    <location>
        <position position="1"/>
    </location>
</feature>
<dbReference type="AlphaFoldDB" id="A0A0K2VLG3"/>
<evidence type="ECO:0000313" key="1">
    <source>
        <dbReference type="EMBL" id="CDW51047.1"/>
    </source>
</evidence>
<name>A0A0K2VLG3_LEPSM</name>
<organism evidence="1">
    <name type="scientific">Lepeophtheirus salmonis</name>
    <name type="common">Salmon louse</name>
    <name type="synonym">Caligus salmonis</name>
    <dbReference type="NCBI Taxonomy" id="72036"/>
    <lineage>
        <taxon>Eukaryota</taxon>
        <taxon>Metazoa</taxon>
        <taxon>Ecdysozoa</taxon>
        <taxon>Arthropoda</taxon>
        <taxon>Crustacea</taxon>
        <taxon>Multicrustacea</taxon>
        <taxon>Hexanauplia</taxon>
        <taxon>Copepoda</taxon>
        <taxon>Siphonostomatoida</taxon>
        <taxon>Caligidae</taxon>
        <taxon>Lepeophtheirus</taxon>
    </lineage>
</organism>
<accession>A0A0K2VLG3</accession>
<dbReference type="EMBL" id="HACA01033686">
    <property type="protein sequence ID" value="CDW51047.1"/>
    <property type="molecule type" value="Transcribed_RNA"/>
</dbReference>